<evidence type="ECO:0000256" key="1">
    <source>
        <dbReference type="ARBA" id="ARBA00022737"/>
    </source>
</evidence>
<dbReference type="Gene3D" id="1.25.10.10">
    <property type="entry name" value="Leucine-rich Repeat Variant"/>
    <property type="match status" value="2"/>
</dbReference>
<feature type="compositionally biased region" description="Basic and acidic residues" evidence="3">
    <location>
        <begin position="696"/>
        <end position="708"/>
    </location>
</feature>
<keyword evidence="6" id="KW-1185">Reference proteome</keyword>
<dbReference type="InterPro" id="IPR055164">
    <property type="entry name" value="EDR1/CTR1/ARMC3-like_pept-like"/>
</dbReference>
<dbReference type="AlphaFoldDB" id="A0A8B6FXG9"/>
<protein>
    <recommendedName>
        <fullName evidence="4">EDR1/CTR1/ARMC3-like peptidase-like domain-containing protein</fullName>
    </recommendedName>
</protein>
<organism evidence="5 6">
    <name type="scientific">Mytilus galloprovincialis</name>
    <name type="common">Mediterranean mussel</name>
    <dbReference type="NCBI Taxonomy" id="29158"/>
    <lineage>
        <taxon>Eukaryota</taxon>
        <taxon>Metazoa</taxon>
        <taxon>Spiralia</taxon>
        <taxon>Lophotrochozoa</taxon>
        <taxon>Mollusca</taxon>
        <taxon>Bivalvia</taxon>
        <taxon>Autobranchia</taxon>
        <taxon>Pteriomorphia</taxon>
        <taxon>Mytilida</taxon>
        <taxon>Mytiloidea</taxon>
        <taxon>Mytilidae</taxon>
        <taxon>Mytilinae</taxon>
        <taxon>Mytilus</taxon>
    </lineage>
</organism>
<gene>
    <name evidence="5" type="ORF">MGAL_10B053277</name>
</gene>
<dbReference type="PANTHER" id="PTHR46618">
    <property type="entry name" value="ARMADILLO REPEAT-CONTAINING PROTEIN 3"/>
    <property type="match status" value="1"/>
</dbReference>
<feature type="repeat" description="ARM" evidence="2">
    <location>
        <begin position="136"/>
        <end position="178"/>
    </location>
</feature>
<feature type="domain" description="EDR1/CTR1/ARMC3-like peptidase-like" evidence="4">
    <location>
        <begin position="712"/>
        <end position="870"/>
    </location>
</feature>
<dbReference type="PROSITE" id="PS50176">
    <property type="entry name" value="ARM_REPEAT"/>
    <property type="match status" value="2"/>
</dbReference>
<feature type="region of interest" description="Disordered" evidence="3">
    <location>
        <begin position="18"/>
        <end position="51"/>
    </location>
</feature>
<evidence type="ECO:0000256" key="2">
    <source>
        <dbReference type="PROSITE-ProRule" id="PRU00259"/>
    </source>
</evidence>
<accession>A0A8B6FXG9</accession>
<reference evidence="5" key="1">
    <citation type="submission" date="2018-11" db="EMBL/GenBank/DDBJ databases">
        <authorList>
            <person name="Alioto T."/>
            <person name="Alioto T."/>
        </authorList>
    </citation>
    <scope>NUCLEOTIDE SEQUENCE</scope>
</reference>
<dbReference type="PANTHER" id="PTHR46618:SF1">
    <property type="entry name" value="ARMADILLO REPEAT-CONTAINING PROTEIN 3"/>
    <property type="match status" value="1"/>
</dbReference>
<feature type="region of interest" description="Disordered" evidence="3">
    <location>
        <begin position="646"/>
        <end position="729"/>
    </location>
</feature>
<keyword evidence="1" id="KW-0677">Repeat</keyword>
<evidence type="ECO:0000313" key="5">
    <source>
        <dbReference type="EMBL" id="VDI55863.1"/>
    </source>
</evidence>
<dbReference type="OrthoDB" id="7537227at2759"/>
<proteinExistence type="predicted"/>
<dbReference type="InterPro" id="IPR016024">
    <property type="entry name" value="ARM-type_fold"/>
</dbReference>
<dbReference type="InterPro" id="IPR052441">
    <property type="entry name" value="Armadillo-Ser/Thr_Kinase"/>
</dbReference>
<dbReference type="Proteomes" id="UP000596742">
    <property type="component" value="Unassembled WGS sequence"/>
</dbReference>
<dbReference type="SUPFAM" id="SSF48371">
    <property type="entry name" value="ARM repeat"/>
    <property type="match status" value="2"/>
</dbReference>
<dbReference type="Pfam" id="PF00514">
    <property type="entry name" value="Arm"/>
    <property type="match status" value="2"/>
</dbReference>
<dbReference type="SMART" id="SM00185">
    <property type="entry name" value="ARM"/>
    <property type="match status" value="8"/>
</dbReference>
<dbReference type="EMBL" id="UYJE01007548">
    <property type="protein sequence ID" value="VDI55863.1"/>
    <property type="molecule type" value="Genomic_DNA"/>
</dbReference>
<evidence type="ECO:0000256" key="3">
    <source>
        <dbReference type="SAM" id="MobiDB-lite"/>
    </source>
</evidence>
<feature type="repeat" description="ARM" evidence="2">
    <location>
        <begin position="399"/>
        <end position="431"/>
    </location>
</feature>
<feature type="compositionally biased region" description="Basic and acidic residues" evidence="3">
    <location>
        <begin position="39"/>
        <end position="51"/>
    </location>
</feature>
<evidence type="ECO:0000259" key="4">
    <source>
        <dbReference type="Pfam" id="PF14381"/>
    </source>
</evidence>
<dbReference type="InterPro" id="IPR011989">
    <property type="entry name" value="ARM-like"/>
</dbReference>
<dbReference type="Pfam" id="PF14381">
    <property type="entry name" value="EDR1_CTR1_ARMC3_pept"/>
    <property type="match status" value="1"/>
</dbReference>
<comment type="caution">
    <text evidence="5">The sequence shown here is derived from an EMBL/GenBank/DDBJ whole genome shotgun (WGS) entry which is preliminary data.</text>
</comment>
<feature type="compositionally biased region" description="Polar residues" evidence="3">
    <location>
        <begin position="22"/>
        <end position="37"/>
    </location>
</feature>
<name>A0A8B6FXG9_MYTGA</name>
<feature type="region of interest" description="Disordered" evidence="3">
    <location>
        <begin position="269"/>
        <end position="326"/>
    </location>
</feature>
<dbReference type="InterPro" id="IPR000225">
    <property type="entry name" value="Armadillo"/>
</dbReference>
<sequence>MVDSKRSLDLARSHLLSRERALTSSRDTARSHLSSRGTDMGKKVKKDEKPPPDDVAYFHSYKVRLELLRRNACMAVSVMTAHPEVRKKLRKNEEAIPAMITLLAPEEDTVVHEFCALGLSQMAIEFSSKAVIFENNGIEPLVKCLSSSDPDVQKNAIETLAQLLLDYQTRAAIKDADGLSPMLELLKSEFSIIQKLALLALDRASQDADNRGALRELEAMSKLVDFVAHPEWNDLHVMAVMVLANLLEDHESLELVKETGTLKRLVALITDQPPPEEEAKGGGGKGGKAEKGGSRAAKKSAKDGGKTSRGKKSSEEKEESVPGEAIIPTLPDVKMCAAKAIARSARSAENRKILHEQEAEKMLIHLLAHESTEVQTAAAQALGIMSENLLTKDSIREWEGVQPLVKLLNSDNGDVKEAASLALANLTANNSTNCHDISNFGGIDALIHTLADAREEAVANAACCLTNMATEEALRSDAQNKHIVVKLIEPLKSKNTNVQSKCSLAVAAFVCDVDSRSDFRNNGGIEYLITLLHSGNDEVRRNSSWAIAVCAVDEQTASEVCKLGGMSVLQEIQVSGTRRNPFADVALQNLLNSNLSAKYSLTGALSSTNIILDGFYDAGQLRPGSQFLSLEDYCKQELHDKRPVLLVNAKPESAPKESQSQADAEMAKDSSKTSVSGKSSRTGRETKAPSPPKSKAQKEKEEKQREEEIQAQLQREAENQSTTDNKPFEMPCDSNLCQYLEEITEKIQPLQTTREQVIALAQYVSDHMGGPIEKGELANFSYELPISQIRYEMKSNVVPIGKIKTGIHIHRALLFKVLADRIAVGCTLNRGDYNLACNEVMLPDSDDTPGAPKFPPKTFVVDLVHCPGKLLRADSPEAAQYQQL</sequence>
<evidence type="ECO:0000313" key="6">
    <source>
        <dbReference type="Proteomes" id="UP000596742"/>
    </source>
</evidence>